<name>A0A7M1URK6_9CREN</name>
<dbReference type="KEGG" id="tcs:IMZ38_05445"/>
<dbReference type="OrthoDB" id="17296at2157"/>
<evidence type="ECO:0000313" key="2">
    <source>
        <dbReference type="Proteomes" id="UP000593766"/>
    </source>
</evidence>
<reference evidence="1 2" key="1">
    <citation type="submission" date="2020-10" db="EMBL/GenBank/DDBJ databases">
        <title>Complete genome sequence of Thermosphaera aggregans strain 3507.</title>
        <authorList>
            <person name="Zayulina K.S."/>
            <person name="Elcheninov A.G."/>
            <person name="Toshchakov S.V."/>
            <person name="Kublanov I.V."/>
            <person name="Kochetkova T.V."/>
        </authorList>
    </citation>
    <scope>NUCLEOTIDE SEQUENCE [LARGE SCALE GENOMIC DNA]</scope>
    <source>
        <strain evidence="1 2">3507</strain>
    </source>
</reference>
<dbReference type="Proteomes" id="UP000593766">
    <property type="component" value="Chromosome"/>
</dbReference>
<dbReference type="AlphaFoldDB" id="A0A7M1URK6"/>
<dbReference type="RefSeq" id="WP_193435888.1">
    <property type="nucleotide sequence ID" value="NZ_CP063144.1"/>
</dbReference>
<sequence length="156" mass="17754">MSIREDALDAPGCYVLALIVSKNLEVRTRSSFFQIPKGVYFYVGSARGAGGVKARVFRHILRQGRRHWHIDHLLGAEEVYVSGFYAIPSQKEWDCEVEIARALSTALKPIPGFGCTDKVKDVSHLFECNHSLEECLAIVYELLREKVREPSWFQNI</sequence>
<organism evidence="1 2">
    <name type="scientific">Thermosphaera chiliense</name>
    <dbReference type="NCBI Taxonomy" id="3402707"/>
    <lineage>
        <taxon>Archaea</taxon>
        <taxon>Thermoproteota</taxon>
        <taxon>Thermoprotei</taxon>
        <taxon>Desulfurococcales</taxon>
        <taxon>Desulfurococcaceae</taxon>
        <taxon>Thermosphaera</taxon>
    </lineage>
</organism>
<protein>
    <submittedName>
        <fullName evidence="1">GIY-YIG nuclease family protein</fullName>
    </submittedName>
</protein>
<dbReference type="InterPro" id="IPR002837">
    <property type="entry name" value="DUF123"/>
</dbReference>
<dbReference type="CDD" id="cd10441">
    <property type="entry name" value="GIY-YIG_COG1833"/>
    <property type="match status" value="1"/>
</dbReference>
<keyword evidence="2" id="KW-1185">Reference proteome</keyword>
<proteinExistence type="predicted"/>
<gene>
    <name evidence="1" type="ORF">IMZ38_05445</name>
</gene>
<dbReference type="GeneID" id="59454841"/>
<accession>A0A7M1URK6</accession>
<evidence type="ECO:0000313" key="1">
    <source>
        <dbReference type="EMBL" id="QOR94083.1"/>
    </source>
</evidence>
<dbReference type="Pfam" id="PF01986">
    <property type="entry name" value="DUF123"/>
    <property type="match status" value="1"/>
</dbReference>
<dbReference type="EMBL" id="CP063144">
    <property type="protein sequence ID" value="QOR94083.1"/>
    <property type="molecule type" value="Genomic_DNA"/>
</dbReference>
<dbReference type="PANTHER" id="PTHR37460:SF1">
    <property type="entry name" value="ENDONUCLEASE III"/>
    <property type="match status" value="1"/>
</dbReference>
<dbReference type="PANTHER" id="PTHR37460">
    <property type="entry name" value="ENDONUCLEASE III"/>
    <property type="match status" value="1"/>
</dbReference>